<evidence type="ECO:0000313" key="3">
    <source>
        <dbReference type="EMBL" id="MUB63395.1"/>
    </source>
</evidence>
<evidence type="ECO:0000256" key="1">
    <source>
        <dbReference type="ARBA" id="ARBA00022737"/>
    </source>
</evidence>
<evidence type="ECO:0000313" key="4">
    <source>
        <dbReference type="Proteomes" id="UP000434223"/>
    </source>
</evidence>
<accession>A0AAW9WDK7</accession>
<dbReference type="InterPro" id="IPR001347">
    <property type="entry name" value="SIS_dom"/>
</dbReference>
<gene>
    <name evidence="3" type="ORF">GNE07_10010</name>
</gene>
<name>A0AAW9WDK7_9FIRM</name>
<dbReference type="PROSITE" id="PS51464">
    <property type="entry name" value="SIS"/>
    <property type="match status" value="1"/>
</dbReference>
<dbReference type="InterPro" id="IPR046348">
    <property type="entry name" value="SIS_dom_sf"/>
</dbReference>
<feature type="domain" description="SIS" evidence="2">
    <location>
        <begin position="80"/>
        <end position="219"/>
    </location>
</feature>
<dbReference type="GO" id="GO:0004360">
    <property type="term" value="F:glutamine-fructose-6-phosphate transaminase (isomerizing) activity"/>
    <property type="evidence" value="ECO:0007669"/>
    <property type="project" value="TreeGrafter"/>
</dbReference>
<dbReference type="InterPro" id="IPR035466">
    <property type="entry name" value="GlmS/AgaS_SIS"/>
</dbReference>
<protein>
    <recommendedName>
        <fullName evidence="2">SIS domain-containing protein</fullName>
    </recommendedName>
</protein>
<proteinExistence type="predicted"/>
<evidence type="ECO:0000259" key="2">
    <source>
        <dbReference type="PROSITE" id="PS51464"/>
    </source>
</evidence>
<dbReference type="GO" id="GO:0097367">
    <property type="term" value="F:carbohydrate derivative binding"/>
    <property type="evidence" value="ECO:0007669"/>
    <property type="project" value="InterPro"/>
</dbReference>
<dbReference type="CDD" id="cd05008">
    <property type="entry name" value="SIS_GlmS_GlmD_1"/>
    <property type="match status" value="1"/>
</dbReference>
<dbReference type="PANTHER" id="PTHR10937">
    <property type="entry name" value="GLUCOSAMINE--FRUCTOSE-6-PHOSPHATE AMINOTRANSFERASE, ISOMERIZING"/>
    <property type="match status" value="1"/>
</dbReference>
<dbReference type="EMBL" id="WNME01000005">
    <property type="protein sequence ID" value="MUB63395.1"/>
    <property type="molecule type" value="Genomic_DNA"/>
</dbReference>
<sequence length="406" mass="45340">MSEAKRKSQKTRGLQRQVRLFLTCVHACDDEGGTTESLQSYLIKEKPIMESNAHIVEYWKTQPEVLEACLKNSLPLTENFVKLYQEVRPTHLYLVGSGTSLNAEETAVSFMKEMLDIDVISMPSSYVHDIRGDRPMFVFLSQGGSSTNTLKAMEETAAYPFITVTGEETCEIASRSSCHMVIGCGEEPVGPKTVGYTASVMILYLMAMEAARAVRAIGEEKYAYVRTVLETGIAHMRYNMEAIAGWTADHKEKLQSIEKYIFIGHGTGAAALKEGSLKVLETIKYPAFSYEFEEYLHGPILAVDACTGAFLFLSGKPEERERFRQLAECQSKYSQYTFLITDEEGETDGNTLRIRKTGAMYTEVFEIVVIPQYLAAVVQGYLGIADGSPLYDEYTALCPTKFRNGK</sequence>
<dbReference type="AlphaFoldDB" id="A0AAW9WDK7"/>
<dbReference type="Proteomes" id="UP000434223">
    <property type="component" value="Unassembled WGS sequence"/>
</dbReference>
<dbReference type="SUPFAM" id="SSF53697">
    <property type="entry name" value="SIS domain"/>
    <property type="match status" value="1"/>
</dbReference>
<reference evidence="3 4" key="1">
    <citation type="submission" date="2019-09" db="EMBL/GenBank/DDBJ databases">
        <title>Draft genome sequencing of Hungatella hathewayi 123Y-2.</title>
        <authorList>
            <person name="Lv Q."/>
            <person name="Li S."/>
        </authorList>
    </citation>
    <scope>NUCLEOTIDE SEQUENCE [LARGE SCALE GENOMIC DNA]</scope>
    <source>
        <strain evidence="3 4">123Y-2</strain>
    </source>
</reference>
<dbReference type="GO" id="GO:0006047">
    <property type="term" value="P:UDP-N-acetylglucosamine metabolic process"/>
    <property type="evidence" value="ECO:0007669"/>
    <property type="project" value="TreeGrafter"/>
</dbReference>
<comment type="caution">
    <text evidence="3">The sequence shown here is derived from an EMBL/GenBank/DDBJ whole genome shotgun (WGS) entry which is preliminary data.</text>
</comment>
<dbReference type="GO" id="GO:0006487">
    <property type="term" value="P:protein N-linked glycosylation"/>
    <property type="evidence" value="ECO:0007669"/>
    <property type="project" value="TreeGrafter"/>
</dbReference>
<dbReference type="GO" id="GO:0006002">
    <property type="term" value="P:fructose 6-phosphate metabolic process"/>
    <property type="evidence" value="ECO:0007669"/>
    <property type="project" value="TreeGrafter"/>
</dbReference>
<dbReference type="PANTHER" id="PTHR10937:SF17">
    <property type="entry name" value="GLUCOSAMINE-FRUCTOSE-6-PHOSPHATE AMINOTRANSFERASE"/>
    <property type="match status" value="1"/>
</dbReference>
<organism evidence="3 4">
    <name type="scientific">Hungatella hathewayi</name>
    <dbReference type="NCBI Taxonomy" id="154046"/>
    <lineage>
        <taxon>Bacteria</taxon>
        <taxon>Bacillati</taxon>
        <taxon>Bacillota</taxon>
        <taxon>Clostridia</taxon>
        <taxon>Lachnospirales</taxon>
        <taxon>Lachnospiraceae</taxon>
        <taxon>Hungatella</taxon>
    </lineage>
</organism>
<keyword evidence="1" id="KW-0677">Repeat</keyword>
<dbReference type="Gene3D" id="3.40.50.10490">
    <property type="entry name" value="Glucose-6-phosphate isomerase like protein, domain 1"/>
    <property type="match status" value="2"/>
</dbReference>